<evidence type="ECO:0000256" key="2">
    <source>
        <dbReference type="ARBA" id="ARBA00022490"/>
    </source>
</evidence>
<evidence type="ECO:0000256" key="3">
    <source>
        <dbReference type="RuleBase" id="RU367040"/>
    </source>
</evidence>
<feature type="coiled-coil region" evidence="4">
    <location>
        <begin position="413"/>
        <end position="440"/>
    </location>
</feature>
<dbReference type="GO" id="GO:0015630">
    <property type="term" value="C:microtubule cytoskeleton"/>
    <property type="evidence" value="ECO:0007669"/>
    <property type="project" value="UniProtKB-UniRule"/>
</dbReference>
<comment type="caution">
    <text evidence="5">The sequence shown here is derived from an EMBL/GenBank/DDBJ whole genome shotgun (WGS) entry which is preliminary data.</text>
</comment>
<dbReference type="GO" id="GO:0060294">
    <property type="term" value="P:cilium movement involved in cell motility"/>
    <property type="evidence" value="ECO:0007669"/>
    <property type="project" value="UniProtKB-UniRule"/>
</dbReference>
<dbReference type="GO" id="GO:0005930">
    <property type="term" value="C:axoneme"/>
    <property type="evidence" value="ECO:0007669"/>
    <property type="project" value="UniProtKB-SubCell"/>
</dbReference>
<dbReference type="PANTHER" id="PTHR19960">
    <property type="entry name" value="TEKTIN"/>
    <property type="match status" value="1"/>
</dbReference>
<comment type="subcellular location">
    <subcellularLocation>
        <location evidence="3">Cytoplasm</location>
        <location evidence="3">Cytoskeleton</location>
        <location evidence="3">Cilium axoneme</location>
    </subcellularLocation>
</comment>
<keyword evidence="3" id="KW-0282">Flagellum</keyword>
<name>A0ABD1KRV6_9TELE</name>
<sequence length="472" mass="54630">MEFVRSTQPCFQPNTAIVLPNLKATTKDIIKGNIAPTPCPLPLPRVSSRGREMFRLRAADTKMTSPKPAMSMCSEITPEQWAKVNAANYRRSENDRRFAETFRKDTLRLIHAKDQFTSKTQSESNRWICERIGDLTFWSSEGKHESEKLMKETDMLKKIKIRLDHAIAEMVGPLQVSEECLCQRQKRIGVDLVHDEVEKELIQEVRVIKTCQEQLERMRDTVKKQLEADRIVHLILEKDLDDKHVAFEIDTRCYKMITCNSSIQSIGNLSKLEKTVSVPQSWAKFSEDNIMRSQAERVNTRKVTEEAERVMANTSTDMWSQYYRVNRAFTNRIAETTEAKNCLQYHMAKTLQEIFQTEHTIADLEHTISNKKMPLQVAQNRLGERTKRPNMELCKDSPHNMLMSEVQHIQSTLSTLSQRLAEAMAMLQQLTDTKSLLEEELFIKAHSLFIDQERCMGLRRAFPSSPRLVGYT</sequence>
<organism evidence="5 6">
    <name type="scientific">Coilia grayii</name>
    <name type="common">Gray's grenadier anchovy</name>
    <dbReference type="NCBI Taxonomy" id="363190"/>
    <lineage>
        <taxon>Eukaryota</taxon>
        <taxon>Metazoa</taxon>
        <taxon>Chordata</taxon>
        <taxon>Craniata</taxon>
        <taxon>Vertebrata</taxon>
        <taxon>Euteleostomi</taxon>
        <taxon>Actinopterygii</taxon>
        <taxon>Neopterygii</taxon>
        <taxon>Teleostei</taxon>
        <taxon>Clupei</taxon>
        <taxon>Clupeiformes</taxon>
        <taxon>Clupeoidei</taxon>
        <taxon>Engraulidae</taxon>
        <taxon>Coilinae</taxon>
        <taxon>Coilia</taxon>
    </lineage>
</organism>
<protein>
    <recommendedName>
        <fullName evidence="3">Tektin</fullName>
    </recommendedName>
</protein>
<keyword evidence="3" id="KW-0969">Cilium</keyword>
<evidence type="ECO:0000313" key="5">
    <source>
        <dbReference type="EMBL" id="KAL2101885.1"/>
    </source>
</evidence>
<dbReference type="GO" id="GO:0060271">
    <property type="term" value="P:cilium assembly"/>
    <property type="evidence" value="ECO:0007669"/>
    <property type="project" value="UniProtKB-UniRule"/>
</dbReference>
<dbReference type="Pfam" id="PF03148">
    <property type="entry name" value="Tektin"/>
    <property type="match status" value="1"/>
</dbReference>
<dbReference type="EMBL" id="JBHFQA010000003">
    <property type="protein sequence ID" value="KAL2101885.1"/>
    <property type="molecule type" value="Genomic_DNA"/>
</dbReference>
<dbReference type="Proteomes" id="UP001591681">
    <property type="component" value="Unassembled WGS sequence"/>
</dbReference>
<keyword evidence="4" id="KW-0175">Coiled coil</keyword>
<evidence type="ECO:0000313" key="6">
    <source>
        <dbReference type="Proteomes" id="UP001591681"/>
    </source>
</evidence>
<evidence type="ECO:0000256" key="1">
    <source>
        <dbReference type="ARBA" id="ARBA00007209"/>
    </source>
</evidence>
<reference evidence="5 6" key="1">
    <citation type="submission" date="2024-09" db="EMBL/GenBank/DDBJ databases">
        <title>A chromosome-level genome assembly of Gray's grenadier anchovy, Coilia grayii.</title>
        <authorList>
            <person name="Fu Z."/>
        </authorList>
    </citation>
    <scope>NUCLEOTIDE SEQUENCE [LARGE SCALE GENOMIC DNA]</scope>
    <source>
        <strain evidence="5">G4</strain>
        <tissue evidence="5">Muscle</tissue>
    </source>
</reference>
<gene>
    <name evidence="5" type="ORF">ACEWY4_003646</name>
</gene>
<accession>A0ABD1KRV6</accession>
<keyword evidence="6" id="KW-1185">Reference proteome</keyword>
<keyword evidence="3" id="KW-0966">Cell projection</keyword>
<dbReference type="InterPro" id="IPR048256">
    <property type="entry name" value="Tektin-like"/>
</dbReference>
<dbReference type="InterPro" id="IPR000435">
    <property type="entry name" value="Tektins"/>
</dbReference>
<proteinExistence type="inferred from homology"/>
<dbReference type="PANTHER" id="PTHR19960:SF11">
    <property type="entry name" value="TEKTIN"/>
    <property type="match status" value="1"/>
</dbReference>
<keyword evidence="2" id="KW-0963">Cytoplasm</keyword>
<evidence type="ECO:0000256" key="4">
    <source>
        <dbReference type="SAM" id="Coils"/>
    </source>
</evidence>
<dbReference type="PRINTS" id="PR00511">
    <property type="entry name" value="TEKTIN"/>
</dbReference>
<comment type="similarity">
    <text evidence="1 3">Belongs to the tektin family.</text>
</comment>
<dbReference type="AlphaFoldDB" id="A0ABD1KRV6"/>